<evidence type="ECO:0000313" key="2">
    <source>
        <dbReference type="Proteomes" id="UP001321908"/>
    </source>
</evidence>
<dbReference type="RefSeq" id="WP_246920745.1">
    <property type="nucleotide sequence ID" value="NZ_CP140151.1"/>
</dbReference>
<accession>A0ABZ0YB32</accession>
<proteinExistence type="predicted"/>
<keyword evidence="2" id="KW-1185">Reference proteome</keyword>
<sequence>MTTTTHKTLTLSRPGGGSLEIHPNEWAALSQAVTSALQLNADPTVSLEDLPLGEQREASPLGGGRALIARLDRRAVARPMEGHYDQNINPVES</sequence>
<name>A0ABZ0YB32_9GAMM</name>
<dbReference type="EMBL" id="CP140151">
    <property type="protein sequence ID" value="WQH08510.1"/>
    <property type="molecule type" value="Genomic_DNA"/>
</dbReference>
<organism evidence="1 2">
    <name type="scientific">Chromohalobacter canadensis</name>
    <dbReference type="NCBI Taxonomy" id="141389"/>
    <lineage>
        <taxon>Bacteria</taxon>
        <taxon>Pseudomonadati</taxon>
        <taxon>Pseudomonadota</taxon>
        <taxon>Gammaproteobacteria</taxon>
        <taxon>Oceanospirillales</taxon>
        <taxon>Halomonadaceae</taxon>
        <taxon>Chromohalobacter</taxon>
    </lineage>
</organism>
<dbReference type="Proteomes" id="UP001321908">
    <property type="component" value="Chromosome"/>
</dbReference>
<protein>
    <recommendedName>
        <fullName evidence="3">Ribbon-helix-helix domain-containing protein</fullName>
    </recommendedName>
</protein>
<gene>
    <name evidence="1" type="ORF">SR908_13635</name>
</gene>
<reference evidence="1 2" key="1">
    <citation type="submission" date="2023-11" db="EMBL/GenBank/DDBJ databases">
        <title>MicrobeMod: A computational toolkit for identifying prokaryotic methylation and restriction-modification with nanopore sequencing.</title>
        <authorList>
            <person name="Crits-Christoph A."/>
            <person name="Kang S.C."/>
            <person name="Lee H."/>
            <person name="Ostrov N."/>
        </authorList>
    </citation>
    <scope>NUCLEOTIDE SEQUENCE [LARGE SCALE GENOMIC DNA]</scope>
    <source>
        <strain evidence="1 2">ATCC 43984</strain>
    </source>
</reference>
<evidence type="ECO:0008006" key="3">
    <source>
        <dbReference type="Google" id="ProtNLM"/>
    </source>
</evidence>
<evidence type="ECO:0000313" key="1">
    <source>
        <dbReference type="EMBL" id="WQH08510.1"/>
    </source>
</evidence>